<reference evidence="1 2" key="1">
    <citation type="journal article" date="2021" name="Nat. Commun.">
        <title>Genetic determinants of endophytism in the Arabidopsis root mycobiome.</title>
        <authorList>
            <person name="Mesny F."/>
            <person name="Miyauchi S."/>
            <person name="Thiergart T."/>
            <person name="Pickel B."/>
            <person name="Atanasova L."/>
            <person name="Karlsson M."/>
            <person name="Huettel B."/>
            <person name="Barry K.W."/>
            <person name="Haridas S."/>
            <person name="Chen C."/>
            <person name="Bauer D."/>
            <person name="Andreopoulos W."/>
            <person name="Pangilinan J."/>
            <person name="LaButti K."/>
            <person name="Riley R."/>
            <person name="Lipzen A."/>
            <person name="Clum A."/>
            <person name="Drula E."/>
            <person name="Henrissat B."/>
            <person name="Kohler A."/>
            <person name="Grigoriev I.V."/>
            <person name="Martin F.M."/>
            <person name="Hacquard S."/>
        </authorList>
    </citation>
    <scope>NUCLEOTIDE SEQUENCE [LARGE SCALE GENOMIC DNA]</scope>
    <source>
        <strain evidence="1 2">MPI-SDFR-AT-0079</strain>
    </source>
</reference>
<dbReference type="EMBL" id="JAGIZQ010000004">
    <property type="protein sequence ID" value="KAH6632600.1"/>
    <property type="molecule type" value="Genomic_DNA"/>
</dbReference>
<name>A0ACB7P8G2_9PEZI</name>
<evidence type="ECO:0000313" key="2">
    <source>
        <dbReference type="Proteomes" id="UP000724584"/>
    </source>
</evidence>
<sequence length="78" mass="8530">MKAPSPSVLFVKASSCVSSAWQLNWVVLLSCAELSLSSPSTREPSGAVRSEVRGNRETAQQTRHGLWMRQIRGIAVEC</sequence>
<evidence type="ECO:0000313" key="1">
    <source>
        <dbReference type="EMBL" id="KAH6632600.1"/>
    </source>
</evidence>
<organism evidence="1 2">
    <name type="scientific">Chaetomium tenue</name>
    <dbReference type="NCBI Taxonomy" id="1854479"/>
    <lineage>
        <taxon>Eukaryota</taxon>
        <taxon>Fungi</taxon>
        <taxon>Dikarya</taxon>
        <taxon>Ascomycota</taxon>
        <taxon>Pezizomycotina</taxon>
        <taxon>Sordariomycetes</taxon>
        <taxon>Sordariomycetidae</taxon>
        <taxon>Sordariales</taxon>
        <taxon>Chaetomiaceae</taxon>
        <taxon>Chaetomium</taxon>
    </lineage>
</organism>
<accession>A0ACB7P8G2</accession>
<comment type="caution">
    <text evidence="1">The sequence shown here is derived from an EMBL/GenBank/DDBJ whole genome shotgun (WGS) entry which is preliminary data.</text>
</comment>
<keyword evidence="2" id="KW-1185">Reference proteome</keyword>
<dbReference type="Proteomes" id="UP000724584">
    <property type="component" value="Unassembled WGS sequence"/>
</dbReference>
<protein>
    <submittedName>
        <fullName evidence="1">Uncharacterized protein</fullName>
    </submittedName>
</protein>
<proteinExistence type="predicted"/>
<gene>
    <name evidence="1" type="ORF">F5144DRAFT_574601</name>
</gene>